<keyword evidence="1" id="KW-1133">Transmembrane helix</keyword>
<proteinExistence type="predicted"/>
<evidence type="ECO:0000256" key="1">
    <source>
        <dbReference type="SAM" id="Phobius"/>
    </source>
</evidence>
<dbReference type="Pfam" id="PF02517">
    <property type="entry name" value="Rce1-like"/>
    <property type="match status" value="1"/>
</dbReference>
<keyword evidence="3" id="KW-0378">Hydrolase</keyword>
<feature type="transmembrane region" description="Helical" evidence="1">
    <location>
        <begin position="108"/>
        <end position="130"/>
    </location>
</feature>
<keyword evidence="3" id="KW-0645">Protease</keyword>
<organism evidence="3 4">
    <name type="scientific">Clostridium puniceum</name>
    <dbReference type="NCBI Taxonomy" id="29367"/>
    <lineage>
        <taxon>Bacteria</taxon>
        <taxon>Bacillati</taxon>
        <taxon>Bacillota</taxon>
        <taxon>Clostridia</taxon>
        <taxon>Eubacteriales</taxon>
        <taxon>Clostridiaceae</taxon>
        <taxon>Clostridium</taxon>
    </lineage>
</organism>
<dbReference type="AlphaFoldDB" id="A0A1S8T065"/>
<reference evidence="3 4" key="1">
    <citation type="submission" date="2016-05" db="EMBL/GenBank/DDBJ databases">
        <title>Microbial solvent formation.</title>
        <authorList>
            <person name="Poehlein A."/>
            <person name="Montoya Solano J.D."/>
            <person name="Flitsch S."/>
            <person name="Krabben P."/>
            <person name="Duerre P."/>
            <person name="Daniel R."/>
        </authorList>
    </citation>
    <scope>NUCLEOTIDE SEQUENCE [LARGE SCALE GENOMIC DNA]</scope>
    <source>
        <strain evidence="3 4">DSM 2619</strain>
    </source>
</reference>
<sequence>MSENNEAKMIKKSMKKDFNKLGITLIAQEIIANAVIFIVFIGAMLVRIIKDRGASSADLEQMVKNPSYLGLLSIFSVIIAFIPILIYRGNKFFQYDLKVENKKFTLKTVIIGFIFVLAVNNALGLFAAVLESGLNLIGLSAASALEDLEILNQSTISMIIYTCIIAPIFEELLYRGAVLRSFEKYGRRFAILISAILFGLMHGNFYQIFMAAGIGIILGYLATEYSIKLTIILHIINNTFVELTTQFGSNVNENVGNIMNISMIGISLIILIAAFIRNRNFIKEWLENNRMGKKIMLRFFTSITIIIIVAVDFIMVVSGIKTIS</sequence>
<dbReference type="RefSeq" id="WP_077850022.1">
    <property type="nucleotide sequence ID" value="NZ_LZZM01000235.1"/>
</dbReference>
<dbReference type="PANTHER" id="PTHR36435">
    <property type="entry name" value="SLR1288 PROTEIN"/>
    <property type="match status" value="1"/>
</dbReference>
<gene>
    <name evidence="3" type="ORF">CLPUN_51390</name>
</gene>
<feature type="transmembrane region" description="Helical" evidence="1">
    <location>
        <begin position="189"/>
        <end position="222"/>
    </location>
</feature>
<dbReference type="InterPro" id="IPR003675">
    <property type="entry name" value="Rce1/LyrA-like_dom"/>
</dbReference>
<feature type="transmembrane region" description="Helical" evidence="1">
    <location>
        <begin position="68"/>
        <end position="87"/>
    </location>
</feature>
<evidence type="ECO:0000259" key="2">
    <source>
        <dbReference type="Pfam" id="PF02517"/>
    </source>
</evidence>
<dbReference type="PANTHER" id="PTHR36435:SF1">
    <property type="entry name" value="CAAX AMINO TERMINAL PROTEASE FAMILY PROTEIN"/>
    <property type="match status" value="1"/>
</dbReference>
<evidence type="ECO:0000313" key="3">
    <source>
        <dbReference type="EMBL" id="OOM70875.1"/>
    </source>
</evidence>
<feature type="transmembrane region" description="Helical" evidence="1">
    <location>
        <begin position="297"/>
        <end position="320"/>
    </location>
</feature>
<feature type="transmembrane region" description="Helical" evidence="1">
    <location>
        <begin position="258"/>
        <end position="276"/>
    </location>
</feature>
<accession>A0A1S8T065</accession>
<keyword evidence="1" id="KW-0472">Membrane</keyword>
<dbReference type="GO" id="GO:0080120">
    <property type="term" value="P:CAAX-box protein maturation"/>
    <property type="evidence" value="ECO:0007669"/>
    <property type="project" value="UniProtKB-ARBA"/>
</dbReference>
<comment type="caution">
    <text evidence="3">The sequence shown here is derived from an EMBL/GenBank/DDBJ whole genome shotgun (WGS) entry which is preliminary data.</text>
</comment>
<dbReference type="OrthoDB" id="2035856at2"/>
<dbReference type="Proteomes" id="UP000190890">
    <property type="component" value="Unassembled WGS sequence"/>
</dbReference>
<protein>
    <submittedName>
        <fullName evidence="3">CAAX amino terminal protease self-immunity</fullName>
    </submittedName>
</protein>
<keyword evidence="1" id="KW-0812">Transmembrane</keyword>
<feature type="transmembrane region" description="Helical" evidence="1">
    <location>
        <begin position="150"/>
        <end position="169"/>
    </location>
</feature>
<dbReference type="GO" id="GO:0004175">
    <property type="term" value="F:endopeptidase activity"/>
    <property type="evidence" value="ECO:0007669"/>
    <property type="project" value="UniProtKB-ARBA"/>
</dbReference>
<keyword evidence="4" id="KW-1185">Reference proteome</keyword>
<dbReference type="EMBL" id="LZZM01000235">
    <property type="protein sequence ID" value="OOM70875.1"/>
    <property type="molecule type" value="Genomic_DNA"/>
</dbReference>
<dbReference type="GO" id="GO:0006508">
    <property type="term" value="P:proteolysis"/>
    <property type="evidence" value="ECO:0007669"/>
    <property type="project" value="UniProtKB-KW"/>
</dbReference>
<feature type="domain" description="CAAX prenyl protease 2/Lysostaphin resistance protein A-like" evidence="2">
    <location>
        <begin position="154"/>
        <end position="240"/>
    </location>
</feature>
<feature type="transmembrane region" description="Helical" evidence="1">
    <location>
        <begin position="21"/>
        <end position="48"/>
    </location>
</feature>
<dbReference type="InterPro" id="IPR052710">
    <property type="entry name" value="CAAX_protease"/>
</dbReference>
<dbReference type="STRING" id="29367.CLPUN_51390"/>
<name>A0A1S8T065_9CLOT</name>
<evidence type="ECO:0000313" key="4">
    <source>
        <dbReference type="Proteomes" id="UP000190890"/>
    </source>
</evidence>